<comment type="caution">
    <text evidence="1">The sequence shown here is derived from an EMBL/GenBank/DDBJ whole genome shotgun (WGS) entry which is preliminary data.</text>
</comment>
<dbReference type="EMBL" id="LQQO01000063">
    <property type="protein sequence ID" value="KZE08483.1"/>
    <property type="molecule type" value="Genomic_DNA"/>
</dbReference>
<protein>
    <recommendedName>
        <fullName evidence="3">Chemotaxis protein</fullName>
    </recommendedName>
</protein>
<reference evidence="2" key="1">
    <citation type="submission" date="2016-01" db="EMBL/GenBank/DDBJ databases">
        <title>Draft genome of Chromobacterium sp. F49.</title>
        <authorList>
            <person name="Hong K.W."/>
        </authorList>
    </citation>
    <scope>NUCLEOTIDE SEQUENCE [LARGE SCALE GENOMIC DNA]</scope>
    <source>
        <strain evidence="2">CN3</strain>
    </source>
</reference>
<evidence type="ECO:0000313" key="2">
    <source>
        <dbReference type="Proteomes" id="UP000076609"/>
    </source>
</evidence>
<accession>A0ABR5Y7E9</accession>
<evidence type="ECO:0008006" key="3">
    <source>
        <dbReference type="Google" id="ProtNLM"/>
    </source>
</evidence>
<keyword evidence="2" id="KW-1185">Reference proteome</keyword>
<organism evidence="1 2">
    <name type="scientific">Sphingomonas hankookensis</name>
    <dbReference type="NCBI Taxonomy" id="563996"/>
    <lineage>
        <taxon>Bacteria</taxon>
        <taxon>Pseudomonadati</taxon>
        <taxon>Pseudomonadota</taxon>
        <taxon>Alphaproteobacteria</taxon>
        <taxon>Sphingomonadales</taxon>
        <taxon>Sphingomonadaceae</taxon>
        <taxon>Sphingomonas</taxon>
    </lineage>
</organism>
<proteinExistence type="predicted"/>
<name>A0ABR5Y7E9_9SPHN</name>
<gene>
    <name evidence="1" type="ORF">AVT10_07910</name>
</gene>
<sequence>MFEMSGVAFPPASPALGEALAGELERASRLLGELAFELGSDEATLRRHLTGLQSIDHVTQIMLNIATVLRAGEGQDQLAGVTLEDVAGRLRASLN</sequence>
<dbReference type="Proteomes" id="UP000076609">
    <property type="component" value="Unassembled WGS sequence"/>
</dbReference>
<evidence type="ECO:0000313" key="1">
    <source>
        <dbReference type="EMBL" id="KZE08483.1"/>
    </source>
</evidence>